<dbReference type="InterPro" id="IPR029052">
    <property type="entry name" value="Metallo-depent_PP-like"/>
</dbReference>
<dbReference type="InterPro" id="IPR050535">
    <property type="entry name" value="DNA_Repair-Maintenance_Comp"/>
</dbReference>
<gene>
    <name evidence="4" type="primary">sbcD</name>
    <name evidence="7" type="ORF">F8O04_08810</name>
</gene>
<comment type="function">
    <text evidence="4">SbcCD cleaves DNA hairpin structures. These structures can inhibit DNA replication and are intermediates in certain DNA recombination reactions. The complex acts as a 3'-&gt;5' double strand exonuclease that can open hairpins. It also has a 5' single-strand endonuclease activity.</text>
</comment>
<dbReference type="AlphaFoldDB" id="A0A6H9WUU6"/>
<evidence type="ECO:0000256" key="1">
    <source>
        <dbReference type="ARBA" id="ARBA00010555"/>
    </source>
</evidence>
<dbReference type="InterPro" id="IPR004843">
    <property type="entry name" value="Calcineurin-like_PHP"/>
</dbReference>
<proteinExistence type="inferred from homology"/>
<dbReference type="InterPro" id="IPR026843">
    <property type="entry name" value="SbcD_C"/>
</dbReference>
<keyword evidence="4" id="KW-0233">DNA recombination</keyword>
<evidence type="ECO:0000313" key="7">
    <source>
        <dbReference type="EMBL" id="KAB1650274.1"/>
    </source>
</evidence>
<comment type="similarity">
    <text evidence="1 4">Belongs to the SbcD family.</text>
</comment>
<evidence type="ECO:0000256" key="4">
    <source>
        <dbReference type="RuleBase" id="RU363069"/>
    </source>
</evidence>
<keyword evidence="4 7" id="KW-0269">Exonuclease</keyword>
<accession>A0A6H9WUU6</accession>
<keyword evidence="4" id="KW-0255">Endonuclease</keyword>
<dbReference type="NCBIfam" id="TIGR00619">
    <property type="entry name" value="sbcd"/>
    <property type="match status" value="1"/>
</dbReference>
<reference evidence="7 8" key="1">
    <citation type="submission" date="2019-09" db="EMBL/GenBank/DDBJ databases">
        <title>Phylogeny of genus Pseudoclavibacter and closely related genus.</title>
        <authorList>
            <person name="Li Y."/>
        </authorList>
    </citation>
    <scope>NUCLEOTIDE SEQUENCE [LARGE SCALE GENOMIC DNA]</scope>
    <source>
        <strain evidence="7 8">EGI 60007</strain>
    </source>
</reference>
<dbReference type="GO" id="GO:0004519">
    <property type="term" value="F:endonuclease activity"/>
    <property type="evidence" value="ECO:0007669"/>
    <property type="project" value="UniProtKB-KW"/>
</dbReference>
<dbReference type="Proteomes" id="UP000431744">
    <property type="component" value="Unassembled WGS sequence"/>
</dbReference>
<keyword evidence="4" id="KW-0378">Hydrolase</keyword>
<comment type="subunit">
    <text evidence="2 4">Heterodimer of SbcC and SbcD.</text>
</comment>
<dbReference type="PANTHER" id="PTHR30337:SF0">
    <property type="entry name" value="NUCLEASE SBCCD SUBUNIT D"/>
    <property type="match status" value="1"/>
</dbReference>
<dbReference type="Pfam" id="PF12320">
    <property type="entry name" value="SbcD_C"/>
    <property type="match status" value="1"/>
</dbReference>
<dbReference type="RefSeq" id="WP_158028858.1">
    <property type="nucleotide sequence ID" value="NZ_BMHG01000001.1"/>
</dbReference>
<dbReference type="PANTHER" id="PTHR30337">
    <property type="entry name" value="COMPONENT OF ATP-DEPENDENT DSDNA EXONUCLEASE"/>
    <property type="match status" value="1"/>
</dbReference>
<evidence type="ECO:0000259" key="5">
    <source>
        <dbReference type="Pfam" id="PF00149"/>
    </source>
</evidence>
<dbReference type="InterPro" id="IPR004593">
    <property type="entry name" value="SbcD"/>
</dbReference>
<dbReference type="GO" id="GO:0008408">
    <property type="term" value="F:3'-5' exonuclease activity"/>
    <property type="evidence" value="ECO:0007669"/>
    <property type="project" value="InterPro"/>
</dbReference>
<dbReference type="OrthoDB" id="9773856at2"/>
<sequence>MRILHTSDWHLGRTFHGHSTHEALSGVLAALPDLVREHDVDVVVVAGDVFDSSVPSAESLQTLERVLLGLRDTGATIVVISGNHDSPTRLGFQSVWAERAGVHVRTHPERLDEPVVVADAHGDVELYPVPFLEPALLRHRVGDVPMASQADALRWALGRVHAAVEQRRGALADSGAAGGPAATRAVVVSHCFAVGVSPEAPTIDVERDITAGGIDLVPLDVFDGIDLTLLGHVHGRAELSPRVRYSGAPLHFSFSEARKPRGAWLIDLGPRRPGSDDELAEVAATWVDLPVPRPLAELRGTLRELLDDAAHEFARDHWVKAVVTDSIRPLDSMRRLQTRFAHCALLEFDPEDRAHRTGATYGQRVRGARGDVDLVNAFLEHVRGAGLDEHERGVVVDALADLDGAGR</sequence>
<name>A0A6H9WUU6_9MICO</name>
<dbReference type="GO" id="GO:0006310">
    <property type="term" value="P:DNA recombination"/>
    <property type="evidence" value="ECO:0007669"/>
    <property type="project" value="UniProtKB-KW"/>
</dbReference>
<dbReference type="GO" id="GO:0006260">
    <property type="term" value="P:DNA replication"/>
    <property type="evidence" value="ECO:0007669"/>
    <property type="project" value="UniProtKB-KW"/>
</dbReference>
<dbReference type="Pfam" id="PF00149">
    <property type="entry name" value="Metallophos"/>
    <property type="match status" value="1"/>
</dbReference>
<comment type="caution">
    <text evidence="7">The sequence shown here is derived from an EMBL/GenBank/DDBJ whole genome shotgun (WGS) entry which is preliminary data.</text>
</comment>
<evidence type="ECO:0000256" key="2">
    <source>
        <dbReference type="ARBA" id="ARBA00011322"/>
    </source>
</evidence>
<feature type="domain" description="Nuclease SbcCD subunit D C-terminal" evidence="6">
    <location>
        <begin position="292"/>
        <end position="352"/>
    </location>
</feature>
<dbReference type="SUPFAM" id="SSF56300">
    <property type="entry name" value="Metallo-dependent phosphatases"/>
    <property type="match status" value="1"/>
</dbReference>
<dbReference type="EMBL" id="WBJY01000001">
    <property type="protein sequence ID" value="KAB1650274.1"/>
    <property type="molecule type" value="Genomic_DNA"/>
</dbReference>
<keyword evidence="4" id="KW-0540">Nuclease</keyword>
<keyword evidence="8" id="KW-1185">Reference proteome</keyword>
<feature type="domain" description="Calcineurin-like phosphoesterase" evidence="5">
    <location>
        <begin position="1"/>
        <end position="92"/>
    </location>
</feature>
<dbReference type="Gene3D" id="3.60.21.10">
    <property type="match status" value="1"/>
</dbReference>
<keyword evidence="4" id="KW-0235">DNA replication</keyword>
<evidence type="ECO:0000313" key="8">
    <source>
        <dbReference type="Proteomes" id="UP000431744"/>
    </source>
</evidence>
<protein>
    <recommendedName>
        <fullName evidence="3 4">Nuclease SbcCD subunit D</fullName>
    </recommendedName>
</protein>
<evidence type="ECO:0000256" key="3">
    <source>
        <dbReference type="ARBA" id="ARBA00013365"/>
    </source>
</evidence>
<organism evidence="7 8">
    <name type="scientific">Pseudoclavibacter endophyticus</name>
    <dbReference type="NCBI Taxonomy" id="1778590"/>
    <lineage>
        <taxon>Bacteria</taxon>
        <taxon>Bacillati</taxon>
        <taxon>Actinomycetota</taxon>
        <taxon>Actinomycetes</taxon>
        <taxon>Micrococcales</taxon>
        <taxon>Microbacteriaceae</taxon>
        <taxon>Pseudoclavibacter</taxon>
    </lineage>
</organism>
<evidence type="ECO:0000259" key="6">
    <source>
        <dbReference type="Pfam" id="PF12320"/>
    </source>
</evidence>